<feature type="non-terminal residue" evidence="2">
    <location>
        <position position="1"/>
    </location>
</feature>
<keyword evidence="1" id="KW-1133">Transmembrane helix</keyword>
<dbReference type="Proteomes" id="UP000534930">
    <property type="component" value="Unassembled WGS sequence"/>
</dbReference>
<keyword evidence="3" id="KW-1185">Reference proteome</keyword>
<dbReference type="EMBL" id="VWZQ01006251">
    <property type="protein sequence ID" value="NXH29733.1"/>
    <property type="molecule type" value="Genomic_DNA"/>
</dbReference>
<feature type="transmembrane region" description="Helical" evidence="1">
    <location>
        <begin position="31"/>
        <end position="57"/>
    </location>
</feature>
<evidence type="ECO:0000313" key="2">
    <source>
        <dbReference type="EMBL" id="NXH29733.1"/>
    </source>
</evidence>
<name>A0A7K9IUH7_9CORV</name>
<dbReference type="Pfam" id="PF00429">
    <property type="entry name" value="TLV_coat"/>
    <property type="match status" value="1"/>
</dbReference>
<comment type="caution">
    <text evidence="2">The sequence shown here is derived from an EMBL/GenBank/DDBJ whole genome shotgun (WGS) entry which is preliminary data.</text>
</comment>
<proteinExistence type="predicted"/>
<keyword evidence="1" id="KW-0812">Transmembrane</keyword>
<reference evidence="2 3" key="1">
    <citation type="submission" date="2019-09" db="EMBL/GenBank/DDBJ databases">
        <title>Bird 10,000 Genomes (B10K) Project - Family phase.</title>
        <authorList>
            <person name="Zhang G."/>
        </authorList>
    </citation>
    <scope>NUCLEOTIDE SEQUENCE [LARGE SCALE GENOMIC DNA]</scope>
    <source>
        <strain evidence="2">B10K-DU-001-33</strain>
        <tissue evidence="2">Muscle</tissue>
    </source>
</reference>
<evidence type="ECO:0000256" key="1">
    <source>
        <dbReference type="SAM" id="Phobius"/>
    </source>
</evidence>
<keyword evidence="1" id="KW-0472">Membrane</keyword>
<dbReference type="PANTHER" id="PTHR10424">
    <property type="entry name" value="VIRAL ENVELOPE PROTEIN"/>
    <property type="match status" value="1"/>
</dbReference>
<gene>
    <name evidence="2" type="primary">Env1_0</name>
    <name evidence="2" type="ORF">MYIHEB_R15547</name>
</gene>
<feature type="non-terminal residue" evidence="2">
    <location>
        <position position="106"/>
    </location>
</feature>
<protein>
    <submittedName>
        <fullName evidence="2">ENV1 protein</fullName>
    </submittedName>
</protein>
<dbReference type="InterPro" id="IPR018154">
    <property type="entry name" value="TLV/ENV_coat_polyprotein"/>
</dbReference>
<sequence>MAELRKQLDQREREKESQQNWYQTWFDHSPWFATLLSTIAGPLILLILGLTLGPCIFNKLIAIVKSRLEAAHLMLVRAKYEPINRGPTEEDLEWSRQELQRFNEQQ</sequence>
<accession>A0A7K9IUH7</accession>
<organism evidence="2 3">
    <name type="scientific">Myiagra hebetior</name>
    <dbReference type="NCBI Taxonomy" id="381031"/>
    <lineage>
        <taxon>Eukaryota</taxon>
        <taxon>Metazoa</taxon>
        <taxon>Chordata</taxon>
        <taxon>Craniata</taxon>
        <taxon>Vertebrata</taxon>
        <taxon>Euteleostomi</taxon>
        <taxon>Archelosauria</taxon>
        <taxon>Archosauria</taxon>
        <taxon>Dinosauria</taxon>
        <taxon>Saurischia</taxon>
        <taxon>Theropoda</taxon>
        <taxon>Coelurosauria</taxon>
        <taxon>Aves</taxon>
        <taxon>Neognathae</taxon>
        <taxon>Neoaves</taxon>
        <taxon>Telluraves</taxon>
        <taxon>Australaves</taxon>
        <taxon>Passeriformes</taxon>
        <taxon>Corvoidea</taxon>
        <taxon>Monarchidae</taxon>
        <taxon>Myiagra</taxon>
    </lineage>
</organism>
<evidence type="ECO:0000313" key="3">
    <source>
        <dbReference type="Proteomes" id="UP000534930"/>
    </source>
</evidence>
<dbReference type="AlphaFoldDB" id="A0A7K9IUH7"/>
<dbReference type="PANTHER" id="PTHR10424:SF82">
    <property type="entry name" value="ENVELOPE GLYCOPROTEIN-RELATED"/>
    <property type="match status" value="1"/>
</dbReference>